<reference evidence="1 2" key="1">
    <citation type="journal article" date="2014" name="Syst. Appl. Microbiol.">
        <title>Complete genomes of freshwater sulfur oxidizers Sulfuricella denitrificans skB26 and Sulfuritalea hydrogenivorans sk43H: genetic insights into the sulfur oxidation pathway of betaproteobacteria.</title>
        <authorList>
            <person name="Watanabe T."/>
            <person name="Kojima H."/>
            <person name="Fukui M."/>
        </authorList>
    </citation>
    <scope>NUCLEOTIDE SEQUENCE [LARGE SCALE GENOMIC DNA]</scope>
    <source>
        <strain evidence="1">DSM22779</strain>
    </source>
</reference>
<dbReference type="HOGENOM" id="CLU_2157087_0_0_4"/>
<accession>W0SBC2</accession>
<evidence type="ECO:0000313" key="1">
    <source>
        <dbReference type="EMBL" id="BAO28291.1"/>
    </source>
</evidence>
<evidence type="ECO:0000313" key="2">
    <source>
        <dbReference type="Proteomes" id="UP000031637"/>
    </source>
</evidence>
<name>W0SBC2_9PROT</name>
<dbReference type="KEGG" id="shd:SUTH_00477"/>
<organism evidence="1 2">
    <name type="scientific">Sulfuritalea hydrogenivorans sk43H</name>
    <dbReference type="NCBI Taxonomy" id="1223802"/>
    <lineage>
        <taxon>Bacteria</taxon>
        <taxon>Pseudomonadati</taxon>
        <taxon>Pseudomonadota</taxon>
        <taxon>Betaproteobacteria</taxon>
        <taxon>Nitrosomonadales</taxon>
        <taxon>Sterolibacteriaceae</taxon>
        <taxon>Sulfuritalea</taxon>
    </lineage>
</organism>
<dbReference type="AlphaFoldDB" id="W0SBC2"/>
<gene>
    <name evidence="1" type="ORF">SUTH_00477</name>
</gene>
<proteinExistence type="predicted"/>
<dbReference type="Proteomes" id="UP000031637">
    <property type="component" value="Chromosome"/>
</dbReference>
<sequence>MARGYFEQRSVGVRHKLLVSALWLLDDWPERFVRAAETVGLSQSRILRGESLPFWFESEIRLSLGAGFPAPTAAEAKQAAAYLVKGGEEVGSGQAHLLSLVGQILLHTQSR</sequence>
<dbReference type="EMBL" id="AP012547">
    <property type="protein sequence ID" value="BAO28291.1"/>
    <property type="molecule type" value="Genomic_DNA"/>
</dbReference>
<keyword evidence="2" id="KW-1185">Reference proteome</keyword>
<protein>
    <submittedName>
        <fullName evidence="1">Uncharacterized protein</fullName>
    </submittedName>
</protein>